<reference evidence="1" key="1">
    <citation type="submission" date="2020-11" db="EMBL/GenBank/DDBJ databases">
        <authorList>
            <consortium name="DOE Joint Genome Institute"/>
            <person name="Ahrendt S."/>
            <person name="Riley R."/>
            <person name="Andreopoulos W."/>
            <person name="Labutti K."/>
            <person name="Pangilinan J."/>
            <person name="Ruiz-Duenas F.J."/>
            <person name="Barrasa J.M."/>
            <person name="Sanchez-Garcia M."/>
            <person name="Camarero S."/>
            <person name="Miyauchi S."/>
            <person name="Serrano A."/>
            <person name="Linde D."/>
            <person name="Babiker R."/>
            <person name="Drula E."/>
            <person name="Ayuso-Fernandez I."/>
            <person name="Pacheco R."/>
            <person name="Padilla G."/>
            <person name="Ferreira P."/>
            <person name="Barriuso J."/>
            <person name="Kellner H."/>
            <person name="Castanera R."/>
            <person name="Alfaro M."/>
            <person name="Ramirez L."/>
            <person name="Pisabarro A.G."/>
            <person name="Kuo A."/>
            <person name="Tritt A."/>
            <person name="Lipzen A."/>
            <person name="He G."/>
            <person name="Yan M."/>
            <person name="Ng V."/>
            <person name="Cullen D."/>
            <person name="Martin F."/>
            <person name="Rosso M.-N."/>
            <person name="Henrissat B."/>
            <person name="Hibbett D."/>
            <person name="Martinez A.T."/>
            <person name="Grigoriev I.V."/>
        </authorList>
    </citation>
    <scope>NUCLEOTIDE SEQUENCE</scope>
    <source>
        <strain evidence="1">CBS 506.95</strain>
    </source>
</reference>
<evidence type="ECO:0000313" key="2">
    <source>
        <dbReference type="Proteomes" id="UP000807306"/>
    </source>
</evidence>
<feature type="non-terminal residue" evidence="1">
    <location>
        <position position="79"/>
    </location>
</feature>
<feature type="non-terminal residue" evidence="1">
    <location>
        <position position="1"/>
    </location>
</feature>
<protein>
    <recommendedName>
        <fullName evidence="3">Tc1-like transposase DDE domain-containing protein</fullName>
    </recommendedName>
</protein>
<accession>A0A9P6E3X3</accession>
<keyword evidence="2" id="KW-1185">Reference proteome</keyword>
<evidence type="ECO:0008006" key="3">
    <source>
        <dbReference type="Google" id="ProtNLM"/>
    </source>
</evidence>
<dbReference type="AlphaFoldDB" id="A0A9P6E3X3"/>
<evidence type="ECO:0000313" key="1">
    <source>
        <dbReference type="EMBL" id="KAF9522042.1"/>
    </source>
</evidence>
<comment type="caution">
    <text evidence="1">The sequence shown here is derived from an EMBL/GenBank/DDBJ whole genome shotgun (WGS) entry which is preliminary data.</text>
</comment>
<organism evidence="1 2">
    <name type="scientific">Crepidotus variabilis</name>
    <dbReference type="NCBI Taxonomy" id="179855"/>
    <lineage>
        <taxon>Eukaryota</taxon>
        <taxon>Fungi</taxon>
        <taxon>Dikarya</taxon>
        <taxon>Basidiomycota</taxon>
        <taxon>Agaricomycotina</taxon>
        <taxon>Agaricomycetes</taxon>
        <taxon>Agaricomycetidae</taxon>
        <taxon>Agaricales</taxon>
        <taxon>Agaricineae</taxon>
        <taxon>Crepidotaceae</taxon>
        <taxon>Crepidotus</taxon>
    </lineage>
</organism>
<dbReference type="EMBL" id="MU157964">
    <property type="protein sequence ID" value="KAF9522042.1"/>
    <property type="molecule type" value="Genomic_DNA"/>
</dbReference>
<dbReference type="OrthoDB" id="2142724at2759"/>
<dbReference type="Proteomes" id="UP000807306">
    <property type="component" value="Unassembled WGS sequence"/>
</dbReference>
<name>A0A9P6E3X3_9AGAR</name>
<proteinExistence type="predicted"/>
<gene>
    <name evidence="1" type="ORF">CPB83DRAFT_736599</name>
</gene>
<sequence length="79" mass="8779">VNILTTYRTNGWALKGLPSGLIYSHIKKGSYDGDQFMEWLEGLLQMTSPYPAPNSVLILDNCRIPHVEGVEELCAARSV</sequence>